<protein>
    <submittedName>
        <fullName evidence="1">Uncharacterized protein</fullName>
    </submittedName>
</protein>
<dbReference type="Proteomes" id="UP000007431">
    <property type="component" value="Unassembled WGS sequence"/>
</dbReference>
<dbReference type="KEGG" id="scm:SCHCO_02611341"/>
<dbReference type="AlphaFoldDB" id="D8PQD7"/>
<dbReference type="VEuPathDB" id="FungiDB:SCHCODRAFT_02611341"/>
<evidence type="ECO:0000313" key="1">
    <source>
        <dbReference type="EMBL" id="EFJ02416.1"/>
    </source>
</evidence>
<keyword evidence="2" id="KW-1185">Reference proteome</keyword>
<gene>
    <name evidence="1" type="ORF">SCHCODRAFT_104022</name>
</gene>
<dbReference type="OrthoDB" id="2555959at2759"/>
<accession>D8PQD7</accession>
<name>D8PQD7_SCHCM</name>
<proteinExistence type="predicted"/>
<dbReference type="InParanoid" id="D8PQD7"/>
<organism evidence="2">
    <name type="scientific">Schizophyllum commune (strain H4-8 / FGSC 9210)</name>
    <name type="common">Split gill fungus</name>
    <dbReference type="NCBI Taxonomy" id="578458"/>
    <lineage>
        <taxon>Eukaryota</taxon>
        <taxon>Fungi</taxon>
        <taxon>Dikarya</taxon>
        <taxon>Basidiomycota</taxon>
        <taxon>Agaricomycotina</taxon>
        <taxon>Agaricomycetes</taxon>
        <taxon>Agaricomycetidae</taxon>
        <taxon>Agaricales</taxon>
        <taxon>Schizophyllaceae</taxon>
        <taxon>Schizophyllum</taxon>
    </lineage>
</organism>
<dbReference type="GeneID" id="9592345"/>
<dbReference type="HOGENOM" id="CLU_2559604_0_0_1"/>
<feature type="non-terminal residue" evidence="1">
    <location>
        <position position="82"/>
    </location>
</feature>
<dbReference type="RefSeq" id="XP_003037318.1">
    <property type="nucleotide sequence ID" value="XM_003037272.1"/>
</dbReference>
<sequence length="82" mass="9159">MAPVQSDRQKLKTYGERLAERTTVSERSLLQSWLVLSPTTRLKFSLAVCGFAAAGLVLADYVDRRFPVDKQKEQSSTGQKPT</sequence>
<reference evidence="1 2" key="1">
    <citation type="journal article" date="2010" name="Nat. Biotechnol.">
        <title>Genome sequence of the model mushroom Schizophyllum commune.</title>
        <authorList>
            <person name="Ohm R.A."/>
            <person name="de Jong J.F."/>
            <person name="Lugones L.G."/>
            <person name="Aerts A."/>
            <person name="Kothe E."/>
            <person name="Stajich J.E."/>
            <person name="de Vries R.P."/>
            <person name="Record E."/>
            <person name="Levasseur A."/>
            <person name="Baker S.E."/>
            <person name="Bartholomew K.A."/>
            <person name="Coutinho P.M."/>
            <person name="Erdmann S."/>
            <person name="Fowler T.J."/>
            <person name="Gathman A.C."/>
            <person name="Lombard V."/>
            <person name="Henrissat B."/>
            <person name="Knabe N."/>
            <person name="Kuees U."/>
            <person name="Lilly W.W."/>
            <person name="Lindquist E."/>
            <person name="Lucas S."/>
            <person name="Magnuson J.K."/>
            <person name="Piumi F."/>
            <person name="Raudaskoski M."/>
            <person name="Salamov A."/>
            <person name="Schmutz J."/>
            <person name="Schwarze F.W.M.R."/>
            <person name="vanKuyk P.A."/>
            <person name="Horton J.S."/>
            <person name="Grigoriev I.V."/>
            <person name="Woesten H.A.B."/>
        </authorList>
    </citation>
    <scope>NUCLEOTIDE SEQUENCE [LARGE SCALE GENOMIC DNA]</scope>
    <source>
        <strain evidence="2">H4-8 / FGSC 9210</strain>
    </source>
</reference>
<dbReference type="EMBL" id="GL377302">
    <property type="protein sequence ID" value="EFJ02416.1"/>
    <property type="molecule type" value="Genomic_DNA"/>
</dbReference>
<evidence type="ECO:0000313" key="2">
    <source>
        <dbReference type="Proteomes" id="UP000007431"/>
    </source>
</evidence>